<dbReference type="GO" id="GO:0005886">
    <property type="term" value="C:plasma membrane"/>
    <property type="evidence" value="ECO:0007669"/>
    <property type="project" value="TreeGrafter"/>
</dbReference>
<evidence type="ECO:0000256" key="2">
    <source>
        <dbReference type="ARBA" id="ARBA00009665"/>
    </source>
</evidence>
<feature type="compositionally biased region" description="Acidic residues" evidence="6">
    <location>
        <begin position="1067"/>
        <end position="1076"/>
    </location>
</feature>
<feature type="compositionally biased region" description="Acidic residues" evidence="6">
    <location>
        <begin position="871"/>
        <end position="881"/>
    </location>
</feature>
<dbReference type="CDD" id="cd14447">
    <property type="entry name" value="SPX"/>
    <property type="match status" value="1"/>
</dbReference>
<dbReference type="InterPro" id="IPR004331">
    <property type="entry name" value="SPX_dom"/>
</dbReference>
<dbReference type="GO" id="GO:0016036">
    <property type="term" value="P:cellular response to phosphate starvation"/>
    <property type="evidence" value="ECO:0007669"/>
    <property type="project" value="TreeGrafter"/>
</dbReference>
<feature type="region of interest" description="Disordered" evidence="6">
    <location>
        <begin position="996"/>
        <end position="1076"/>
    </location>
</feature>
<proteinExistence type="inferred from homology"/>
<accession>A0A9P5SCG1</accession>
<dbReference type="GO" id="GO:0000822">
    <property type="term" value="F:inositol hexakisphosphate binding"/>
    <property type="evidence" value="ECO:0007669"/>
    <property type="project" value="TreeGrafter"/>
</dbReference>
<feature type="region of interest" description="Disordered" evidence="6">
    <location>
        <begin position="315"/>
        <end position="350"/>
    </location>
</feature>
<comment type="caution">
    <text evidence="10">The sequence shown here is derived from an EMBL/GenBank/DDBJ whole genome shotgun (WGS) entry which is preliminary data.</text>
</comment>
<dbReference type="Proteomes" id="UP000696485">
    <property type="component" value="Unassembled WGS sequence"/>
</dbReference>
<dbReference type="PROSITE" id="PS51382">
    <property type="entry name" value="SPX"/>
    <property type="match status" value="1"/>
</dbReference>
<evidence type="ECO:0000256" key="1">
    <source>
        <dbReference type="ARBA" id="ARBA00004141"/>
    </source>
</evidence>
<feature type="transmembrane region" description="Helical" evidence="7">
    <location>
        <begin position="560"/>
        <end position="580"/>
    </location>
</feature>
<dbReference type="InterPro" id="IPR004342">
    <property type="entry name" value="EXS_C"/>
</dbReference>
<organism evidence="10 11">
    <name type="scientific">Podila minutissima</name>
    <dbReference type="NCBI Taxonomy" id="64525"/>
    <lineage>
        <taxon>Eukaryota</taxon>
        <taxon>Fungi</taxon>
        <taxon>Fungi incertae sedis</taxon>
        <taxon>Mucoromycota</taxon>
        <taxon>Mortierellomycotina</taxon>
        <taxon>Mortierellomycetes</taxon>
        <taxon>Mortierellales</taxon>
        <taxon>Mortierellaceae</taxon>
        <taxon>Podila</taxon>
    </lineage>
</organism>
<evidence type="ECO:0000256" key="3">
    <source>
        <dbReference type="ARBA" id="ARBA00022692"/>
    </source>
</evidence>
<feature type="transmembrane region" description="Helical" evidence="7">
    <location>
        <begin position="742"/>
        <end position="761"/>
    </location>
</feature>
<feature type="transmembrane region" description="Helical" evidence="7">
    <location>
        <begin position="479"/>
        <end position="497"/>
    </location>
</feature>
<dbReference type="CDD" id="cd14475">
    <property type="entry name" value="SPX_SYG1_like"/>
    <property type="match status" value="1"/>
</dbReference>
<evidence type="ECO:0000259" key="8">
    <source>
        <dbReference type="PROSITE" id="PS51380"/>
    </source>
</evidence>
<dbReference type="AlphaFoldDB" id="A0A9P5SCG1"/>
<keyword evidence="4 7" id="KW-1133">Transmembrane helix</keyword>
<feature type="domain" description="SPX" evidence="9">
    <location>
        <begin position="1"/>
        <end position="424"/>
    </location>
</feature>
<protein>
    <submittedName>
        <fullName evidence="10">Uncharacterized protein</fullName>
    </submittedName>
</protein>
<dbReference type="PROSITE" id="PS51380">
    <property type="entry name" value="EXS"/>
    <property type="match status" value="1"/>
</dbReference>
<feature type="region of interest" description="Disordered" evidence="6">
    <location>
        <begin position="871"/>
        <end position="952"/>
    </location>
</feature>
<gene>
    <name evidence="10" type="ORF">BG006_011100</name>
</gene>
<feature type="compositionally biased region" description="Low complexity" evidence="6">
    <location>
        <begin position="114"/>
        <end position="127"/>
    </location>
</feature>
<name>A0A9P5SCG1_9FUNG</name>
<feature type="transmembrane region" description="Helical" evidence="7">
    <location>
        <begin position="517"/>
        <end position="540"/>
    </location>
</feature>
<comment type="subcellular location">
    <subcellularLocation>
        <location evidence="1">Membrane</location>
        <topology evidence="1">Multi-pass membrane protein</topology>
    </subcellularLocation>
</comment>
<dbReference type="GO" id="GO:0005794">
    <property type="term" value="C:Golgi apparatus"/>
    <property type="evidence" value="ECO:0007669"/>
    <property type="project" value="TreeGrafter"/>
</dbReference>
<keyword evidence="3 7" id="KW-0812">Transmembrane</keyword>
<dbReference type="Pfam" id="PF03105">
    <property type="entry name" value="SPX"/>
    <property type="match status" value="1"/>
</dbReference>
<dbReference type="GO" id="GO:0006817">
    <property type="term" value="P:phosphate ion transport"/>
    <property type="evidence" value="ECO:0007669"/>
    <property type="project" value="TreeGrafter"/>
</dbReference>
<evidence type="ECO:0000256" key="6">
    <source>
        <dbReference type="SAM" id="MobiDB-lite"/>
    </source>
</evidence>
<sequence length="1076" mass="123356">MKFAKYLQDETIPEWRKAYMNYKQGKKHLKAIERAFERAIEQRESALNAPTQDPFALSHQQTAATDSTLSEPATNKRSNSLRTHQPNHQDLDQDTDSPSGATPIFSKGRDRNRSYSSINIPSANASNQPSLKVDDDLSVYSAVTEVDGNAASGSEAPVTKTPQRASTMCNNMRKNSQVFKALTRRFTMANLPEHTRHPRRIIVENNDLETVRSQLMPEEKAFFDFLDDQLEMVDTFYKEKELEAVTKLKVIKQQLYVANEWKRRYDVRKAKADAESRWYEAEWSRMRNGIGNLMRADTTLTEDVVIGPLDSDPPHVGAHPRSQACGFSTSSGQGSAGLRHRGNAKPGVDPAVRQEQMIQEDEEDRRQHLNHKVARTRIKTALSEFYRSLEMLKNYKALNSTGFAKIMKKFDKTAGWKASKAFEHSKLLPRYFMTSTLLKDLTVETEDLYINSFEQGHRRRGMAKLRIPDSKNQTHHNTAIRVGIYMGLALPLMVQGLQSAFSKETQADIPYWDSLLLVYAGLFLTILFGCLFGLNMKVWYKNKINYKFIFEFDPRDNLDYHEFFEIPVFFMLLLSMALYFDFGSRWTHHVATAYWPLILMSLVTFILLCPLPVFNYGARKWFLTSCWRIVASGFKSVEFRDFFIADEMNSLSYSIEQFEFAICAYVHHWDDLPLYCKTSQMWITPFVTALPPWFRFMQCIRRFKDTAEWFPHLVNAGKYTSSLVTLFVYFAFRHYGGNALKAAYIFMAIVSSTYTFVWDVYMDWGLFRFGKYGGAAYGHPFLRPELVYSKEWVYYMAIVLDFVGRFAWVVRFMPLNVDVMILSFSLALVEVLRRWQWNFFRLENEHLNNCGQFRAIKDIPLPFHIHYEDDTSEPEEFDEEDGKQGQGDAGTMDDQGVKVVPLDRKSSRASFKSSSGGQGTAHGGGDRQISVPSNNRRGSLAPPPEHPSVGRSNTFVDAAMAEAGFNESQREEMQRQTDAVANKFFNRRDFDTKMDDDEFLLRTSPRGRSRTRTGLGAPANAMGPSPVGLGLNMEGDDGISTFDLPATATPRQKTNIGARLFKRRDDSDDDFDYDTD</sequence>
<keyword evidence="5 7" id="KW-0472">Membrane</keyword>
<evidence type="ECO:0000256" key="4">
    <source>
        <dbReference type="ARBA" id="ARBA00022989"/>
    </source>
</evidence>
<comment type="similarity">
    <text evidence="2">Belongs to the SYG1 (TC 2.A.94) family.</text>
</comment>
<keyword evidence="11" id="KW-1185">Reference proteome</keyword>
<dbReference type="Pfam" id="PF03124">
    <property type="entry name" value="EXS"/>
    <property type="match status" value="1"/>
</dbReference>
<feature type="transmembrane region" description="Helical" evidence="7">
    <location>
        <begin position="592"/>
        <end position="614"/>
    </location>
</feature>
<dbReference type="PANTHER" id="PTHR10783:SF103">
    <property type="entry name" value="SOLUTE CARRIER FAMILY 53 MEMBER 1"/>
    <property type="match status" value="1"/>
</dbReference>
<dbReference type="PANTHER" id="PTHR10783">
    <property type="entry name" value="XENOTROPIC AND POLYTROPIC RETROVIRUS RECEPTOR 1-RELATED"/>
    <property type="match status" value="1"/>
</dbReference>
<evidence type="ECO:0000313" key="10">
    <source>
        <dbReference type="EMBL" id="KAF9325417.1"/>
    </source>
</evidence>
<evidence type="ECO:0000256" key="5">
    <source>
        <dbReference type="ARBA" id="ARBA00023136"/>
    </source>
</evidence>
<feature type="region of interest" description="Disordered" evidence="6">
    <location>
        <begin position="46"/>
        <end position="131"/>
    </location>
</feature>
<evidence type="ECO:0000256" key="7">
    <source>
        <dbReference type="SAM" id="Phobius"/>
    </source>
</evidence>
<reference evidence="10" key="1">
    <citation type="journal article" date="2020" name="Fungal Divers.">
        <title>Resolving the Mortierellaceae phylogeny through synthesis of multi-gene phylogenetics and phylogenomics.</title>
        <authorList>
            <person name="Vandepol N."/>
            <person name="Liber J."/>
            <person name="Desiro A."/>
            <person name="Na H."/>
            <person name="Kennedy M."/>
            <person name="Barry K."/>
            <person name="Grigoriev I.V."/>
            <person name="Miller A.N."/>
            <person name="O'Donnell K."/>
            <person name="Stajich J.E."/>
            <person name="Bonito G."/>
        </authorList>
    </citation>
    <scope>NUCLEOTIDE SEQUENCE</scope>
    <source>
        <strain evidence="10">NVP1</strain>
    </source>
</reference>
<evidence type="ECO:0000313" key="11">
    <source>
        <dbReference type="Proteomes" id="UP000696485"/>
    </source>
</evidence>
<feature type="domain" description="EXS" evidence="8">
    <location>
        <begin position="675"/>
        <end position="873"/>
    </location>
</feature>
<evidence type="ECO:0000259" key="9">
    <source>
        <dbReference type="PROSITE" id="PS51382"/>
    </source>
</evidence>
<feature type="compositionally biased region" description="Polar residues" evidence="6">
    <location>
        <begin position="58"/>
        <end position="88"/>
    </location>
</feature>
<dbReference type="EMBL" id="JAAAUY010000928">
    <property type="protein sequence ID" value="KAF9325417.1"/>
    <property type="molecule type" value="Genomic_DNA"/>
</dbReference>